<dbReference type="InterPro" id="IPR004304">
    <property type="entry name" value="FmdA_AmdA"/>
</dbReference>
<dbReference type="SUPFAM" id="SSF141130">
    <property type="entry name" value="Acetamidase/Formamidase-like"/>
    <property type="match status" value="1"/>
</dbReference>
<sequence length="333" mass="36093">MRIVEFTPSPDQYVWTFGGAEPVLEVAPGTAMRLWTEDAFAGRVTSATDRPSEVLNPKELNPQTGPFHVTGAEPGDTLAVHIVSLEPARDWAASTTIPLFGALTGTDRTAGLQAPLPELTWIYAVDRAASSATFVAHDSDFTWELPLAPMLGTLGVAPALREVRTTLVPDYFGGNMDTPELRAGTTVYLGVNVDGAAFSVGDGHYRQGEGETCGTALEGAMNVTLIVDLIKGHAPAWPRMEHDDALLTVGSARPLEDAWRCSQVEMVRWLGELYGLTTMDAYQLCSQLCRSPLANVVDVNYSAVTKIHKTLLPPTDPYRGMHRLMRQRAGELT</sequence>
<dbReference type="PANTHER" id="PTHR31891:SF1">
    <property type="entry name" value="FORMAMIDASE C869.04-RELATED"/>
    <property type="match status" value="1"/>
</dbReference>
<dbReference type="PANTHER" id="PTHR31891">
    <property type="entry name" value="FORMAMIDASE C869.04-RELATED"/>
    <property type="match status" value="1"/>
</dbReference>
<evidence type="ECO:0000313" key="2">
    <source>
        <dbReference type="Proteomes" id="UP000077143"/>
    </source>
</evidence>
<organism evidence="1 2">
    <name type="scientific">Mycobacterium adipatum</name>
    <dbReference type="NCBI Taxonomy" id="1682113"/>
    <lineage>
        <taxon>Bacteria</taxon>
        <taxon>Bacillati</taxon>
        <taxon>Actinomycetota</taxon>
        <taxon>Actinomycetes</taxon>
        <taxon>Mycobacteriales</taxon>
        <taxon>Mycobacteriaceae</taxon>
        <taxon>Mycobacterium</taxon>
    </lineage>
</organism>
<protein>
    <submittedName>
        <fullName evidence="1">Acetamidase</fullName>
    </submittedName>
</protein>
<gene>
    <name evidence="1" type="ORF">A7U43_27485</name>
</gene>
<dbReference type="OrthoDB" id="9785236at2"/>
<dbReference type="Pfam" id="PF03069">
    <property type="entry name" value="FmdA_AmdA"/>
    <property type="match status" value="2"/>
</dbReference>
<dbReference type="GO" id="GO:0016811">
    <property type="term" value="F:hydrolase activity, acting on carbon-nitrogen (but not peptide) bonds, in linear amides"/>
    <property type="evidence" value="ECO:0007669"/>
    <property type="project" value="InterPro"/>
</dbReference>
<accession>A0A172UTI5</accession>
<evidence type="ECO:0000313" key="1">
    <source>
        <dbReference type="EMBL" id="ANE82507.1"/>
    </source>
</evidence>
<name>A0A172UTI5_9MYCO</name>
<dbReference type="Gene3D" id="3.10.28.20">
    <property type="entry name" value="Acetamidase/Formamidase-like domains"/>
    <property type="match status" value="1"/>
</dbReference>
<dbReference type="Gene3D" id="2.60.120.580">
    <property type="entry name" value="Acetamidase/Formamidase-like domains"/>
    <property type="match status" value="2"/>
</dbReference>
<keyword evidence="2" id="KW-1185">Reference proteome</keyword>
<dbReference type="RefSeq" id="WP_068001569.1">
    <property type="nucleotide sequence ID" value="NZ_CP015596.1"/>
</dbReference>
<dbReference type="AlphaFoldDB" id="A0A172UTI5"/>
<proteinExistence type="predicted"/>
<dbReference type="Proteomes" id="UP000077143">
    <property type="component" value="Chromosome"/>
</dbReference>
<reference evidence="1 2" key="1">
    <citation type="submission" date="2016-05" db="EMBL/GenBank/DDBJ databases">
        <title>Complete genome sequence of a phthalic acid esters degrading Mycobacterium sp. YC-RL4.</title>
        <authorList>
            <person name="Ren L."/>
            <person name="Fan S."/>
            <person name="Ruth N."/>
            <person name="Jia Y."/>
            <person name="Wang J."/>
            <person name="Qiao C."/>
        </authorList>
    </citation>
    <scope>NUCLEOTIDE SEQUENCE [LARGE SCALE GENOMIC DNA]</scope>
    <source>
        <strain evidence="1 2">YC-RL4</strain>
    </source>
</reference>
<dbReference type="STRING" id="1682113.A7U43_27485"/>
<dbReference type="EMBL" id="CP015596">
    <property type="protein sequence ID" value="ANE82507.1"/>
    <property type="molecule type" value="Genomic_DNA"/>
</dbReference>
<dbReference type="KEGG" id="madi:A7U43_27485"/>